<keyword evidence="1 3" id="KW-0808">Transferase</keyword>
<dbReference type="Pfam" id="PF00534">
    <property type="entry name" value="Glycos_transf_1"/>
    <property type="match status" value="1"/>
</dbReference>
<dbReference type="GO" id="GO:0016757">
    <property type="term" value="F:glycosyltransferase activity"/>
    <property type="evidence" value="ECO:0007669"/>
    <property type="project" value="InterPro"/>
</dbReference>
<reference evidence="3" key="1">
    <citation type="submission" date="2020-02" db="EMBL/GenBank/DDBJ databases">
        <authorList>
            <person name="Meier V. D."/>
        </authorList>
    </citation>
    <scope>NUCLEOTIDE SEQUENCE</scope>
    <source>
        <strain evidence="3">AVDCRST_MAG75</strain>
    </source>
</reference>
<proteinExistence type="predicted"/>
<dbReference type="AlphaFoldDB" id="A0A6J4N2Q7"/>
<organism evidence="3">
    <name type="scientific">uncultured Propionibacteriaceae bacterium</name>
    <dbReference type="NCBI Taxonomy" id="257457"/>
    <lineage>
        <taxon>Bacteria</taxon>
        <taxon>Bacillati</taxon>
        <taxon>Actinomycetota</taxon>
        <taxon>Actinomycetes</taxon>
        <taxon>Propionibacteriales</taxon>
        <taxon>Propionibacteriaceae</taxon>
        <taxon>environmental samples</taxon>
    </lineage>
</organism>
<accession>A0A6J4N2Q7</accession>
<gene>
    <name evidence="3" type="ORF">AVDCRST_MAG75-98</name>
</gene>
<evidence type="ECO:0000259" key="2">
    <source>
        <dbReference type="Pfam" id="PF00534"/>
    </source>
</evidence>
<evidence type="ECO:0000256" key="1">
    <source>
        <dbReference type="ARBA" id="ARBA00022679"/>
    </source>
</evidence>
<evidence type="ECO:0000313" key="3">
    <source>
        <dbReference type="EMBL" id="CAA9371394.1"/>
    </source>
</evidence>
<dbReference type="SUPFAM" id="SSF53756">
    <property type="entry name" value="UDP-Glycosyltransferase/glycogen phosphorylase"/>
    <property type="match status" value="1"/>
</dbReference>
<dbReference type="EMBL" id="CADCUO010000006">
    <property type="protein sequence ID" value="CAA9371394.1"/>
    <property type="molecule type" value="Genomic_DNA"/>
</dbReference>
<protein>
    <submittedName>
        <fullName evidence="3">Glycosyltransferase</fullName>
    </submittedName>
</protein>
<dbReference type="InterPro" id="IPR001296">
    <property type="entry name" value="Glyco_trans_1"/>
</dbReference>
<sequence length="327" mass="36344">MRILLWHVHGSWTTAFVQGRHDYVVPVLPDRGPDGVGRARTWDWPASVRELSPAELAEQQFDIVVLQRPHELELVRRWTGQTPGVDLPAVYLEHNTPEESACLQRHPMADRRDITIAHVTHFNRLYWDNGTAPTTVIEHGIVDPGARYTGELARGAVVVNEPGRRGRTVGADLVAGFAEVGPVDVFGMATKAFAACLDSSTVTAHEDLFSQDQMHTELARRRAYLHPMRWTSLGLSLIEAMQLAMPVVGVAATEAVIAVPPEAGVLSTDPERLRAAYRMFLHDPEAARAAGQAARTAALERYGLQRFLSDWDDLLERARHHDLGELR</sequence>
<feature type="domain" description="Glycosyl transferase family 1" evidence="2">
    <location>
        <begin position="211"/>
        <end position="295"/>
    </location>
</feature>
<dbReference type="Gene3D" id="3.40.50.2000">
    <property type="entry name" value="Glycogen Phosphorylase B"/>
    <property type="match status" value="1"/>
</dbReference>
<name>A0A6J4N2Q7_9ACTN</name>